<evidence type="ECO:0000313" key="4">
    <source>
        <dbReference type="EMBL" id="MFD2276859.1"/>
    </source>
</evidence>
<proteinExistence type="inferred from homology"/>
<keyword evidence="5" id="KW-1185">Reference proteome</keyword>
<evidence type="ECO:0000256" key="1">
    <source>
        <dbReference type="ARBA" id="ARBA00008779"/>
    </source>
</evidence>
<evidence type="ECO:0000259" key="3">
    <source>
        <dbReference type="Pfam" id="PF00884"/>
    </source>
</evidence>
<dbReference type="EMBL" id="JBHUJC010000029">
    <property type="protein sequence ID" value="MFD2276859.1"/>
    <property type="molecule type" value="Genomic_DNA"/>
</dbReference>
<evidence type="ECO:0000313" key="5">
    <source>
        <dbReference type="Proteomes" id="UP001597297"/>
    </source>
</evidence>
<dbReference type="SUPFAM" id="SSF53649">
    <property type="entry name" value="Alkaline phosphatase-like"/>
    <property type="match status" value="1"/>
</dbReference>
<sequence length="476" mass="54389">MDHITRPKLPLIRSSLTILTLVCLSSLGLAEKPNILWIYAEDQSPLMSCYGVEQNPTPHIDKLAKDGVLFTRAFMPAPVCSATRSALITGCMQTSLGIHNHRSSRTPDSQIQLPAGVRTLPELFKAAGYFTFNQGKDDYNFSYDRQKLYNGEYKKNFAQGHSGLSISFDTLQSNQPFFGQIQLKGGKSRAKITSLDPDSVTLPPYYPNHPEIRKIWARHHDTARVMDREVGEIIAKLKENELLENTIVFVFSDHGWNNGLRDKQFCYDGGLHVPLTITWYGKPEAINSGKARTDLVNGIDISSTSLALAGISIPEYMEGENLFAPDFHRDFVIGARDRCDFTIDRIRTVRTDNFRYIRNGLTDRPYMQPQYRDTKPYTKLLKQLFAEGKLNEAQAWFFAPHRPAEELYDLQSDPYQTRNIATDPDYAEELKKHRKILDQWIIETKDRGQEPESAEGLRATMKRWKGRCVNPEYQNL</sequence>
<gene>
    <name evidence="4" type="ORF">ACFSQZ_10290</name>
</gene>
<protein>
    <submittedName>
        <fullName evidence="4">Sulfatase</fullName>
    </submittedName>
</protein>
<dbReference type="Gene3D" id="3.40.720.10">
    <property type="entry name" value="Alkaline Phosphatase, subunit A"/>
    <property type="match status" value="1"/>
</dbReference>
<organism evidence="4 5">
    <name type="scientific">Rubritalea spongiae</name>
    <dbReference type="NCBI Taxonomy" id="430797"/>
    <lineage>
        <taxon>Bacteria</taxon>
        <taxon>Pseudomonadati</taxon>
        <taxon>Verrucomicrobiota</taxon>
        <taxon>Verrucomicrobiia</taxon>
        <taxon>Verrucomicrobiales</taxon>
        <taxon>Rubritaleaceae</taxon>
        <taxon>Rubritalea</taxon>
    </lineage>
</organism>
<evidence type="ECO:0000256" key="2">
    <source>
        <dbReference type="ARBA" id="ARBA00022801"/>
    </source>
</evidence>
<dbReference type="InterPro" id="IPR050738">
    <property type="entry name" value="Sulfatase"/>
</dbReference>
<dbReference type="InterPro" id="IPR017850">
    <property type="entry name" value="Alkaline_phosphatase_core_sf"/>
</dbReference>
<name>A0ABW5E425_9BACT</name>
<keyword evidence="2" id="KW-0378">Hydrolase</keyword>
<dbReference type="PANTHER" id="PTHR42693:SF53">
    <property type="entry name" value="ENDO-4-O-SULFATASE"/>
    <property type="match status" value="1"/>
</dbReference>
<dbReference type="Proteomes" id="UP001597297">
    <property type="component" value="Unassembled WGS sequence"/>
</dbReference>
<reference evidence="5" key="1">
    <citation type="journal article" date="2019" name="Int. J. Syst. Evol. Microbiol.">
        <title>The Global Catalogue of Microorganisms (GCM) 10K type strain sequencing project: providing services to taxonomists for standard genome sequencing and annotation.</title>
        <authorList>
            <consortium name="The Broad Institute Genomics Platform"/>
            <consortium name="The Broad Institute Genome Sequencing Center for Infectious Disease"/>
            <person name="Wu L."/>
            <person name="Ma J."/>
        </authorList>
    </citation>
    <scope>NUCLEOTIDE SEQUENCE [LARGE SCALE GENOMIC DNA]</scope>
    <source>
        <strain evidence="5">JCM 16545</strain>
    </source>
</reference>
<dbReference type="InterPro" id="IPR000917">
    <property type="entry name" value="Sulfatase_N"/>
</dbReference>
<feature type="domain" description="Sulfatase N-terminal" evidence="3">
    <location>
        <begin position="33"/>
        <end position="311"/>
    </location>
</feature>
<dbReference type="PANTHER" id="PTHR42693">
    <property type="entry name" value="ARYLSULFATASE FAMILY MEMBER"/>
    <property type="match status" value="1"/>
</dbReference>
<dbReference type="CDD" id="cd16027">
    <property type="entry name" value="SGSH"/>
    <property type="match status" value="1"/>
</dbReference>
<comment type="caution">
    <text evidence="4">The sequence shown here is derived from an EMBL/GenBank/DDBJ whole genome shotgun (WGS) entry which is preliminary data.</text>
</comment>
<dbReference type="RefSeq" id="WP_377094195.1">
    <property type="nucleotide sequence ID" value="NZ_JBHSJM010000001.1"/>
</dbReference>
<accession>A0ABW5E425</accession>
<dbReference type="Pfam" id="PF00884">
    <property type="entry name" value="Sulfatase"/>
    <property type="match status" value="1"/>
</dbReference>
<comment type="similarity">
    <text evidence="1">Belongs to the sulfatase family.</text>
</comment>